<sequence length="619" mass="69906">MDRSDTEWDLDSDEIASVASQDLHESRPNRWTGPRREWQRFTVEERRLWQSMEAVEGQDLAIHLYNAHALKKRGKDPQTAQDVTVATEDGQQRIWTPPRVWTAWPLNEGRVPKQRVVQRDHDEFDRFTFRKAERHMPSSELHEELGATILRFAGERFRKSLEKSKRKTVLTSIEGDAAPQHHGEEGSREDEATSSLPGSPSPSRGSNLEDVKMRMYSEEDEYEPVDSKQKRKPDEAKEPVMSSNDDLSYEILRPSVRHILSQLDSTLRILHNARVATTNYASDSSATSDSESDPPSGPKRKRGRPRSTHHLTGTDTSPRPDDASAKPKASKRGRPRKVRVPNEGETHEEMLVRIARESHRRLPVTAKERDAAFEEWLRQGDERLAREEALLREEEELGIDPQASAQERRLRRLGLRDWSDVVGAAALAGFSHQVIARTAKRCANLFGEGMVMRRLDELPASRAPAFHTMEYRPEKIEPGGDSDDSDSEADVATALSSRQPSLLGRLSSRGRSSSRGRASPHPSSSAFGTTTPAGKRSQSKSRSRSRSRSSAGFHLCPVPTCERSATGFTRRQNLRRHMHLVHPGRGDDDEEEWDSEDEVLGAVHVDGFLKPIVPARGWR</sequence>
<feature type="compositionally biased region" description="Basic and acidic residues" evidence="1">
    <location>
        <begin position="469"/>
        <end position="478"/>
    </location>
</feature>
<reference evidence="5" key="1">
    <citation type="submission" date="2016-07" db="EMBL/GenBank/DDBJ databases">
        <title>Multiple horizontal gene transfer events from other fungi enriched the ability of initially mycotrophic Trichoderma (Ascomycota) to feed on dead plant biomass.</title>
        <authorList>
            <consortium name="DOE Joint Genome Institute"/>
            <person name="Atanasova L."/>
            <person name="Chenthamara K."/>
            <person name="Zhang J."/>
            <person name="Grujic M."/>
            <person name="Henrissat B."/>
            <person name="Kuo A."/>
            <person name="Aerts A."/>
            <person name="Salamov A."/>
            <person name="Lipzen A."/>
            <person name="Labutti K."/>
            <person name="Barry K."/>
            <person name="Miao Y."/>
            <person name="Rahimi M.J."/>
            <person name="Shen Q."/>
            <person name="Grigoriev I.V."/>
            <person name="Kubicek C.P."/>
            <person name="Druzhinina I.S."/>
        </authorList>
    </citation>
    <scope>NUCLEOTIDE SEQUENCE [LARGE SCALE GENOMIC DNA]</scope>
    <source>
        <strain evidence="5">TUCIM 6016</strain>
    </source>
</reference>
<feature type="domain" description="Rrn9" evidence="2">
    <location>
        <begin position="53"/>
        <end position="115"/>
    </location>
</feature>
<feature type="compositionally biased region" description="Basic and acidic residues" evidence="1">
    <location>
        <begin position="22"/>
        <end position="35"/>
    </location>
</feature>
<evidence type="ECO:0000259" key="2">
    <source>
        <dbReference type="Pfam" id="PF10680"/>
    </source>
</evidence>
<feature type="region of interest" description="Disordered" evidence="1">
    <location>
        <begin position="1"/>
        <end position="35"/>
    </location>
</feature>
<feature type="compositionally biased region" description="Basic residues" evidence="1">
    <location>
        <begin position="328"/>
        <end position="339"/>
    </location>
</feature>
<dbReference type="GeneID" id="36597052"/>
<evidence type="ECO:0000313" key="5">
    <source>
        <dbReference type="Proteomes" id="UP000241546"/>
    </source>
</evidence>
<feature type="domain" description="C2H2-domain containing protein second zinc finger" evidence="3">
    <location>
        <begin position="553"/>
        <end position="582"/>
    </location>
</feature>
<evidence type="ECO:0000256" key="1">
    <source>
        <dbReference type="SAM" id="MobiDB-lite"/>
    </source>
</evidence>
<proteinExistence type="predicted"/>
<dbReference type="Gene3D" id="3.30.160.60">
    <property type="entry name" value="Classic Zinc Finger"/>
    <property type="match status" value="1"/>
</dbReference>
<feature type="compositionally biased region" description="Basic and acidic residues" evidence="1">
    <location>
        <begin position="207"/>
        <end position="217"/>
    </location>
</feature>
<accession>A0A2T4BG38</accession>
<dbReference type="AlphaFoldDB" id="A0A2T4BG38"/>
<dbReference type="Pfam" id="PF10680">
    <property type="entry name" value="RRN9"/>
    <property type="match status" value="1"/>
</dbReference>
<dbReference type="Pfam" id="PF26176">
    <property type="entry name" value="zf_C2H2_17_2"/>
    <property type="match status" value="1"/>
</dbReference>
<feature type="compositionally biased region" description="Basic and acidic residues" evidence="1">
    <location>
        <begin position="340"/>
        <end position="349"/>
    </location>
</feature>
<dbReference type="Proteomes" id="UP000241546">
    <property type="component" value="Unassembled WGS sequence"/>
</dbReference>
<feature type="compositionally biased region" description="Low complexity" evidence="1">
    <location>
        <begin position="496"/>
        <end position="525"/>
    </location>
</feature>
<dbReference type="RefSeq" id="XP_024751558.1">
    <property type="nucleotide sequence ID" value="XM_024888933.1"/>
</dbReference>
<feature type="region of interest" description="Disordered" evidence="1">
    <location>
        <begin position="163"/>
        <end position="243"/>
    </location>
</feature>
<evidence type="ECO:0000259" key="3">
    <source>
        <dbReference type="Pfam" id="PF26176"/>
    </source>
</evidence>
<name>A0A2T4BG38_9HYPO</name>
<feature type="compositionally biased region" description="Acidic residues" evidence="1">
    <location>
        <begin position="480"/>
        <end position="489"/>
    </location>
</feature>
<dbReference type="InterPro" id="IPR059095">
    <property type="entry name" value="Znf_C2H2_17_2nd"/>
</dbReference>
<feature type="compositionally biased region" description="Low complexity" evidence="1">
    <location>
        <begin position="194"/>
        <end position="206"/>
    </location>
</feature>
<organism evidence="4 5">
    <name type="scientific">Trichoderma citrinoviride</name>
    <dbReference type="NCBI Taxonomy" id="58853"/>
    <lineage>
        <taxon>Eukaryota</taxon>
        <taxon>Fungi</taxon>
        <taxon>Dikarya</taxon>
        <taxon>Ascomycota</taxon>
        <taxon>Pezizomycotina</taxon>
        <taxon>Sordariomycetes</taxon>
        <taxon>Hypocreomycetidae</taxon>
        <taxon>Hypocreales</taxon>
        <taxon>Hypocreaceae</taxon>
        <taxon>Trichoderma</taxon>
    </lineage>
</organism>
<protein>
    <submittedName>
        <fullName evidence="4">Uncharacterized protein</fullName>
    </submittedName>
</protein>
<dbReference type="EMBL" id="KZ680210">
    <property type="protein sequence ID" value="PTB68238.1"/>
    <property type="molecule type" value="Genomic_DNA"/>
</dbReference>
<feature type="compositionally biased region" description="Basic and acidic residues" evidence="1">
    <location>
        <begin position="179"/>
        <end position="191"/>
    </location>
</feature>
<feature type="region of interest" description="Disordered" evidence="1">
    <location>
        <begin position="466"/>
        <end position="554"/>
    </location>
</feature>
<feature type="non-terminal residue" evidence="4">
    <location>
        <position position="619"/>
    </location>
</feature>
<feature type="compositionally biased region" description="Basic residues" evidence="1">
    <location>
        <begin position="537"/>
        <end position="547"/>
    </location>
</feature>
<feature type="compositionally biased region" description="Basic residues" evidence="1">
    <location>
        <begin position="298"/>
        <end position="309"/>
    </location>
</feature>
<gene>
    <name evidence="4" type="ORF">BBK36DRAFT_1083191</name>
</gene>
<feature type="region of interest" description="Disordered" evidence="1">
    <location>
        <begin position="279"/>
        <end position="349"/>
    </location>
</feature>
<dbReference type="InterPro" id="IPR019622">
    <property type="entry name" value="Rrn9_dom"/>
</dbReference>
<feature type="compositionally biased region" description="Basic and acidic residues" evidence="1">
    <location>
        <begin position="225"/>
        <end position="238"/>
    </location>
</feature>
<keyword evidence="5" id="KW-1185">Reference proteome</keyword>
<dbReference type="OrthoDB" id="5412288at2759"/>
<evidence type="ECO:0000313" key="4">
    <source>
        <dbReference type="EMBL" id="PTB68238.1"/>
    </source>
</evidence>
<feature type="compositionally biased region" description="Low complexity" evidence="1">
    <location>
        <begin position="279"/>
        <end position="289"/>
    </location>
</feature>